<feature type="chain" id="PRO_5047355059" evidence="1">
    <location>
        <begin position="24"/>
        <end position="140"/>
    </location>
</feature>
<protein>
    <submittedName>
        <fullName evidence="2">Uncharacterized protein</fullName>
    </submittedName>
</protein>
<gene>
    <name evidence="2" type="ORF">LMG18101_02058</name>
</gene>
<keyword evidence="3" id="KW-1185">Reference proteome</keyword>
<sequence>MQVGRSLFTTIAVALLAAQSAMAAESLTGTFRGDGRACYGALFVRPKTIEWNASFFKCGPTHYKVIEQDLSGNHPRAAFKIEDHRKRCGLAVIEVSHYSEFSWSVKGYQTLEAYQKREEPGWKDSADPARQVALCGMRKE</sequence>
<organism evidence="2 3">
    <name type="scientific">Ralstonia flaminis</name>
    <dbReference type="NCBI Taxonomy" id="3058597"/>
    <lineage>
        <taxon>Bacteria</taxon>
        <taxon>Pseudomonadati</taxon>
        <taxon>Pseudomonadota</taxon>
        <taxon>Betaproteobacteria</taxon>
        <taxon>Burkholderiales</taxon>
        <taxon>Burkholderiaceae</taxon>
        <taxon>Ralstonia</taxon>
    </lineage>
</organism>
<proteinExistence type="predicted"/>
<name>A0ABM9K4Y5_9RALS</name>
<feature type="signal peptide" evidence="1">
    <location>
        <begin position="1"/>
        <end position="23"/>
    </location>
</feature>
<dbReference type="RefSeq" id="WP_316681023.1">
    <property type="nucleotide sequence ID" value="NZ_CATZLL010000005.1"/>
</dbReference>
<dbReference type="EMBL" id="CATZLL010000005">
    <property type="protein sequence ID" value="CAJ0813867.1"/>
    <property type="molecule type" value="Genomic_DNA"/>
</dbReference>
<reference evidence="2 3" key="1">
    <citation type="submission" date="2023-07" db="EMBL/GenBank/DDBJ databases">
        <authorList>
            <person name="Peeters C."/>
        </authorList>
    </citation>
    <scope>NUCLEOTIDE SEQUENCE [LARGE SCALE GENOMIC DNA]</scope>
    <source>
        <strain evidence="2 3">LMG 18101</strain>
    </source>
</reference>
<dbReference type="Proteomes" id="UP001189757">
    <property type="component" value="Unassembled WGS sequence"/>
</dbReference>
<keyword evidence="1" id="KW-0732">Signal</keyword>
<comment type="caution">
    <text evidence="2">The sequence shown here is derived from an EMBL/GenBank/DDBJ whole genome shotgun (WGS) entry which is preliminary data.</text>
</comment>
<accession>A0ABM9K4Y5</accession>
<evidence type="ECO:0000313" key="3">
    <source>
        <dbReference type="Proteomes" id="UP001189757"/>
    </source>
</evidence>
<evidence type="ECO:0000256" key="1">
    <source>
        <dbReference type="SAM" id="SignalP"/>
    </source>
</evidence>
<evidence type="ECO:0000313" key="2">
    <source>
        <dbReference type="EMBL" id="CAJ0813867.1"/>
    </source>
</evidence>